<protein>
    <submittedName>
        <fullName evidence="1">Uncharacterized protein</fullName>
    </submittedName>
</protein>
<proteinExistence type="predicted"/>
<dbReference type="AlphaFoldDB" id="A0AAV4RG15"/>
<sequence>MQGNQDKKEKQGNQEMLKRYSINPKVGRVSRKLTFFLVSSRWETEEIPPSYLLSLTTVAVNVEQKNNLVSPHSKGPNAKWKGGIAHAESSSANGQFKILRFKCRLPWKREGKLTMLIAAK</sequence>
<evidence type="ECO:0000313" key="1">
    <source>
        <dbReference type="EMBL" id="GIY20923.1"/>
    </source>
</evidence>
<gene>
    <name evidence="1" type="ORF">CEXT_535131</name>
</gene>
<name>A0AAV4RG15_CAEEX</name>
<accession>A0AAV4RG15</accession>
<evidence type="ECO:0000313" key="2">
    <source>
        <dbReference type="Proteomes" id="UP001054945"/>
    </source>
</evidence>
<organism evidence="1 2">
    <name type="scientific">Caerostris extrusa</name>
    <name type="common">Bark spider</name>
    <name type="synonym">Caerostris bankana</name>
    <dbReference type="NCBI Taxonomy" id="172846"/>
    <lineage>
        <taxon>Eukaryota</taxon>
        <taxon>Metazoa</taxon>
        <taxon>Ecdysozoa</taxon>
        <taxon>Arthropoda</taxon>
        <taxon>Chelicerata</taxon>
        <taxon>Arachnida</taxon>
        <taxon>Araneae</taxon>
        <taxon>Araneomorphae</taxon>
        <taxon>Entelegynae</taxon>
        <taxon>Araneoidea</taxon>
        <taxon>Araneidae</taxon>
        <taxon>Caerostris</taxon>
    </lineage>
</organism>
<keyword evidence="2" id="KW-1185">Reference proteome</keyword>
<dbReference type="Proteomes" id="UP001054945">
    <property type="component" value="Unassembled WGS sequence"/>
</dbReference>
<reference evidence="1 2" key="1">
    <citation type="submission" date="2021-06" db="EMBL/GenBank/DDBJ databases">
        <title>Caerostris extrusa draft genome.</title>
        <authorList>
            <person name="Kono N."/>
            <person name="Arakawa K."/>
        </authorList>
    </citation>
    <scope>NUCLEOTIDE SEQUENCE [LARGE SCALE GENOMIC DNA]</scope>
</reference>
<comment type="caution">
    <text evidence="1">The sequence shown here is derived from an EMBL/GenBank/DDBJ whole genome shotgun (WGS) entry which is preliminary data.</text>
</comment>
<dbReference type="EMBL" id="BPLR01007948">
    <property type="protein sequence ID" value="GIY20923.1"/>
    <property type="molecule type" value="Genomic_DNA"/>
</dbReference>